<dbReference type="Proteomes" id="UP001372338">
    <property type="component" value="Unassembled WGS sequence"/>
</dbReference>
<proteinExistence type="predicted"/>
<dbReference type="EMBL" id="JAYWIO010000007">
    <property type="protein sequence ID" value="KAK7250750.1"/>
    <property type="molecule type" value="Genomic_DNA"/>
</dbReference>
<evidence type="ECO:0000313" key="1">
    <source>
        <dbReference type="EMBL" id="KAK7250750.1"/>
    </source>
</evidence>
<accession>A0AAN9E7R2</accession>
<evidence type="ECO:0000313" key="2">
    <source>
        <dbReference type="Proteomes" id="UP001372338"/>
    </source>
</evidence>
<protein>
    <submittedName>
        <fullName evidence="1">Uncharacterized protein</fullName>
    </submittedName>
</protein>
<dbReference type="AlphaFoldDB" id="A0AAN9E7R2"/>
<gene>
    <name evidence="1" type="ORF">RIF29_33398</name>
</gene>
<reference evidence="1 2" key="1">
    <citation type="submission" date="2024-01" db="EMBL/GenBank/DDBJ databases">
        <title>The genomes of 5 underutilized Papilionoideae crops provide insights into root nodulation and disease resistanc.</title>
        <authorList>
            <person name="Yuan L."/>
        </authorList>
    </citation>
    <scope>NUCLEOTIDE SEQUENCE [LARGE SCALE GENOMIC DNA]</scope>
    <source>
        <strain evidence="1">ZHUSHIDOU_FW_LH</strain>
        <tissue evidence="1">Leaf</tissue>
    </source>
</reference>
<sequence>MKSRVLQRLVKRSHYDVHIGSVARKRSTTSIGEPLKSPEVFGSGRTKFCQSLNFPRDGDDGGATFGGLTKIDLITTMVEELMSSEKFRPSYVGKEITCSQPESACATTYLDGVNEEQEDTSNEREALRQASFHLLKASEFVAKTEGDLGFVPDIRAMKLEIKSIVAKQRDGKLALA</sequence>
<organism evidence="1 2">
    <name type="scientific">Crotalaria pallida</name>
    <name type="common">Smooth rattlebox</name>
    <name type="synonym">Crotalaria striata</name>
    <dbReference type="NCBI Taxonomy" id="3830"/>
    <lineage>
        <taxon>Eukaryota</taxon>
        <taxon>Viridiplantae</taxon>
        <taxon>Streptophyta</taxon>
        <taxon>Embryophyta</taxon>
        <taxon>Tracheophyta</taxon>
        <taxon>Spermatophyta</taxon>
        <taxon>Magnoliopsida</taxon>
        <taxon>eudicotyledons</taxon>
        <taxon>Gunneridae</taxon>
        <taxon>Pentapetalae</taxon>
        <taxon>rosids</taxon>
        <taxon>fabids</taxon>
        <taxon>Fabales</taxon>
        <taxon>Fabaceae</taxon>
        <taxon>Papilionoideae</taxon>
        <taxon>50 kb inversion clade</taxon>
        <taxon>genistoids sensu lato</taxon>
        <taxon>core genistoids</taxon>
        <taxon>Crotalarieae</taxon>
        <taxon>Crotalaria</taxon>
    </lineage>
</organism>
<keyword evidence="2" id="KW-1185">Reference proteome</keyword>
<name>A0AAN9E7R2_CROPI</name>
<comment type="caution">
    <text evidence="1">The sequence shown here is derived from an EMBL/GenBank/DDBJ whole genome shotgun (WGS) entry which is preliminary data.</text>
</comment>